<dbReference type="PANTHER" id="PTHR43124:SF3">
    <property type="entry name" value="CHLORAMPHENICOL EFFLUX PUMP RV0191"/>
    <property type="match status" value="1"/>
</dbReference>
<feature type="transmembrane region" description="Helical" evidence="7">
    <location>
        <begin position="138"/>
        <end position="156"/>
    </location>
</feature>
<keyword evidence="5 7" id="KW-0472">Membrane</keyword>
<comment type="subcellular location">
    <subcellularLocation>
        <location evidence="1">Cell membrane</location>
        <topology evidence="1">Multi-pass membrane protein</topology>
    </subcellularLocation>
</comment>
<feature type="transmembrane region" description="Helical" evidence="7">
    <location>
        <begin position="75"/>
        <end position="99"/>
    </location>
</feature>
<feature type="compositionally biased region" description="Polar residues" evidence="6">
    <location>
        <begin position="389"/>
        <end position="407"/>
    </location>
</feature>
<feature type="transmembrane region" description="Helical" evidence="7">
    <location>
        <begin position="335"/>
        <end position="352"/>
    </location>
</feature>
<dbReference type="PROSITE" id="PS50850">
    <property type="entry name" value="MFS"/>
    <property type="match status" value="1"/>
</dbReference>
<dbReference type="InterPro" id="IPR036259">
    <property type="entry name" value="MFS_trans_sf"/>
</dbReference>
<feature type="transmembrane region" description="Helical" evidence="7">
    <location>
        <begin position="358"/>
        <end position="377"/>
    </location>
</feature>
<feature type="region of interest" description="Disordered" evidence="6">
    <location>
        <begin position="389"/>
        <end position="413"/>
    </location>
</feature>
<feature type="transmembrane region" description="Helical" evidence="7">
    <location>
        <begin position="269"/>
        <end position="289"/>
    </location>
</feature>
<dbReference type="SUPFAM" id="SSF103473">
    <property type="entry name" value="MFS general substrate transporter"/>
    <property type="match status" value="1"/>
</dbReference>
<dbReference type="EMBL" id="BAABAT010000012">
    <property type="protein sequence ID" value="GAA4252064.1"/>
    <property type="molecule type" value="Genomic_DNA"/>
</dbReference>
<evidence type="ECO:0000256" key="5">
    <source>
        <dbReference type="ARBA" id="ARBA00023136"/>
    </source>
</evidence>
<feature type="transmembrane region" description="Helical" evidence="7">
    <location>
        <begin position="295"/>
        <end position="314"/>
    </location>
</feature>
<gene>
    <name evidence="9" type="ORF">GCM10022255_047130</name>
</gene>
<evidence type="ECO:0000256" key="4">
    <source>
        <dbReference type="ARBA" id="ARBA00022989"/>
    </source>
</evidence>
<evidence type="ECO:0000256" key="1">
    <source>
        <dbReference type="ARBA" id="ARBA00004651"/>
    </source>
</evidence>
<feature type="transmembrane region" description="Helical" evidence="7">
    <location>
        <begin position="48"/>
        <end position="68"/>
    </location>
</feature>
<evidence type="ECO:0000313" key="10">
    <source>
        <dbReference type="Proteomes" id="UP001500620"/>
    </source>
</evidence>
<comment type="caution">
    <text evidence="9">The sequence shown here is derived from an EMBL/GenBank/DDBJ whole genome shotgun (WGS) entry which is preliminary data.</text>
</comment>
<dbReference type="Gene3D" id="1.20.1250.20">
    <property type="entry name" value="MFS general substrate transporter like domains"/>
    <property type="match status" value="2"/>
</dbReference>
<protein>
    <submittedName>
        <fullName evidence="9">MFS transporter</fullName>
    </submittedName>
</protein>
<feature type="transmembrane region" description="Helical" evidence="7">
    <location>
        <begin position="206"/>
        <end position="227"/>
    </location>
</feature>
<evidence type="ECO:0000256" key="3">
    <source>
        <dbReference type="ARBA" id="ARBA00022692"/>
    </source>
</evidence>
<dbReference type="Pfam" id="PF07690">
    <property type="entry name" value="MFS_1"/>
    <property type="match status" value="1"/>
</dbReference>
<proteinExistence type="predicted"/>
<evidence type="ECO:0000256" key="6">
    <source>
        <dbReference type="SAM" id="MobiDB-lite"/>
    </source>
</evidence>
<dbReference type="InterPro" id="IPR011701">
    <property type="entry name" value="MFS"/>
</dbReference>
<feature type="transmembrane region" description="Helical" evidence="7">
    <location>
        <begin position="105"/>
        <end position="126"/>
    </location>
</feature>
<evidence type="ECO:0000259" key="8">
    <source>
        <dbReference type="PROSITE" id="PS50850"/>
    </source>
</evidence>
<sequence>MVDHKRASLALAALSVSTFTFVTTEILPVGLLTLMADDLHRSRSQVGLLMTGYAVVVVLLSLPLARITQRVPRRLLLGGTLGVFSAATLVTALAPGYGVLLGARLVVGATQALFWSIVATTATSMFPPQRRGRTVARLSIGAAVAPVLGVPLGTWLGQQAGWRAAFLVMAAVGAATCAGLVAWLPAHRPGTPTVIVRGSAPDGRRFLILVLCTAIGVTGAMTAQTYVTPFLLDVTGFAPDALGPLLLVGGVAGLAGTVVVGRFLDRHPYLAHAVPMALLAASMLAMYWLGGLAVAAVAVLAVCGLSYSAMAAAVQNRVLMLAPGSADVASAGTSSAFNVGIAAGSLLGGVIIDGPGVRATALAAGLLTLAAVALLLAEPLLARRRASTVESAGDGNSRQDDSITGNTAPLWPM</sequence>
<keyword evidence="2" id="KW-1003">Cell membrane</keyword>
<dbReference type="PANTHER" id="PTHR43124">
    <property type="entry name" value="PURINE EFFLUX PUMP PBUE"/>
    <property type="match status" value="1"/>
</dbReference>
<dbReference type="CDD" id="cd17324">
    <property type="entry name" value="MFS_NepI_like"/>
    <property type="match status" value="1"/>
</dbReference>
<keyword evidence="3 7" id="KW-0812">Transmembrane</keyword>
<organism evidence="9 10">
    <name type="scientific">Dactylosporangium darangshiense</name>
    <dbReference type="NCBI Taxonomy" id="579108"/>
    <lineage>
        <taxon>Bacteria</taxon>
        <taxon>Bacillati</taxon>
        <taxon>Actinomycetota</taxon>
        <taxon>Actinomycetes</taxon>
        <taxon>Micromonosporales</taxon>
        <taxon>Micromonosporaceae</taxon>
        <taxon>Dactylosporangium</taxon>
    </lineage>
</organism>
<dbReference type="Proteomes" id="UP001500620">
    <property type="component" value="Unassembled WGS sequence"/>
</dbReference>
<feature type="transmembrane region" description="Helical" evidence="7">
    <location>
        <begin position="242"/>
        <end position="264"/>
    </location>
</feature>
<feature type="domain" description="Major facilitator superfamily (MFS) profile" evidence="8">
    <location>
        <begin position="8"/>
        <end position="382"/>
    </location>
</feature>
<keyword evidence="4 7" id="KW-1133">Transmembrane helix</keyword>
<dbReference type="InterPro" id="IPR050189">
    <property type="entry name" value="MFS_Efflux_Transporters"/>
</dbReference>
<evidence type="ECO:0000256" key="7">
    <source>
        <dbReference type="SAM" id="Phobius"/>
    </source>
</evidence>
<evidence type="ECO:0000313" key="9">
    <source>
        <dbReference type="EMBL" id="GAA4252064.1"/>
    </source>
</evidence>
<accession>A0ABP8DBJ3</accession>
<dbReference type="RefSeq" id="WP_345129289.1">
    <property type="nucleotide sequence ID" value="NZ_BAABAT010000012.1"/>
</dbReference>
<reference evidence="10" key="1">
    <citation type="journal article" date="2019" name="Int. J. Syst. Evol. Microbiol.">
        <title>The Global Catalogue of Microorganisms (GCM) 10K type strain sequencing project: providing services to taxonomists for standard genome sequencing and annotation.</title>
        <authorList>
            <consortium name="The Broad Institute Genomics Platform"/>
            <consortium name="The Broad Institute Genome Sequencing Center for Infectious Disease"/>
            <person name="Wu L."/>
            <person name="Ma J."/>
        </authorList>
    </citation>
    <scope>NUCLEOTIDE SEQUENCE [LARGE SCALE GENOMIC DNA]</scope>
    <source>
        <strain evidence="10">JCM 17441</strain>
    </source>
</reference>
<dbReference type="InterPro" id="IPR020846">
    <property type="entry name" value="MFS_dom"/>
</dbReference>
<evidence type="ECO:0000256" key="2">
    <source>
        <dbReference type="ARBA" id="ARBA00022475"/>
    </source>
</evidence>
<feature type="transmembrane region" description="Helical" evidence="7">
    <location>
        <begin position="162"/>
        <end position="185"/>
    </location>
</feature>
<name>A0ABP8DBJ3_9ACTN</name>
<keyword evidence="10" id="KW-1185">Reference proteome</keyword>